<dbReference type="OrthoDB" id="9766715at2"/>
<accession>Q1AZ54</accession>
<keyword evidence="2 5" id="KW-0560">Oxidoreductase</keyword>
<gene>
    <name evidence="5" type="ordered locus">Rxyl_0348</name>
</gene>
<dbReference type="HOGENOM" id="CLU_029393_5_0_11"/>
<evidence type="ECO:0000259" key="4">
    <source>
        <dbReference type="Pfam" id="PF00676"/>
    </source>
</evidence>
<sequence>MEEREMPERERLLDFYERMVRCMLWEQKLLRFIDEGKISGFYHAGRGQEGTQVGAVAALGPDDYMMYAHRGCGYMVARGMPMSKLFGDFLANTEGSTRGLGAGIVHIAWPQLGILGQSGTLGGCFPIAAGAALSAKYRGTDQVCLCFFGDGTANRGTFHEAANAASVWKLPVIWLCENNQWAVSVSVREATAVKQIADRAGAYGMPGEVVDGQDVVAVYEAVSRAVERARRGEGPSLIEAMTYRFRGHYEGDPDTYRDREEVERWRKERDPILLLANRLRSEGLASEQDLEQIRARVQREVDEAAEEALGAPMPERERIFEFVTA</sequence>
<dbReference type="eggNOG" id="COG1071">
    <property type="taxonomic scope" value="Bacteria"/>
</dbReference>
<evidence type="ECO:0000313" key="5">
    <source>
        <dbReference type="EMBL" id="ABG03324.1"/>
    </source>
</evidence>
<dbReference type="GO" id="GO:0000287">
    <property type="term" value="F:magnesium ion binding"/>
    <property type="evidence" value="ECO:0007669"/>
    <property type="project" value="UniProtKB-ARBA"/>
</dbReference>
<dbReference type="GO" id="GO:0006086">
    <property type="term" value="P:pyruvate decarboxylation to acetyl-CoA"/>
    <property type="evidence" value="ECO:0007669"/>
    <property type="project" value="TreeGrafter"/>
</dbReference>
<dbReference type="EC" id="1.2.4.1" evidence="5"/>
<reference evidence="5 6" key="1">
    <citation type="submission" date="2006-06" db="EMBL/GenBank/DDBJ databases">
        <title>Complete sequence of Rubrobacter xylanophilus DSM 9941.</title>
        <authorList>
            <consortium name="US DOE Joint Genome Institute"/>
            <person name="Copeland A."/>
            <person name="Lucas S."/>
            <person name="Lapidus A."/>
            <person name="Barry K."/>
            <person name="Detter J.C."/>
            <person name="Glavina del Rio T."/>
            <person name="Hammon N."/>
            <person name="Israni S."/>
            <person name="Dalin E."/>
            <person name="Tice H."/>
            <person name="Pitluck S."/>
            <person name="Munk A.C."/>
            <person name="Brettin T."/>
            <person name="Bruce D."/>
            <person name="Han C."/>
            <person name="Tapia R."/>
            <person name="Gilna P."/>
            <person name="Schmutz J."/>
            <person name="Larimer F."/>
            <person name="Land M."/>
            <person name="Hauser L."/>
            <person name="Kyrpides N."/>
            <person name="Lykidis A."/>
            <person name="da Costa M.S."/>
            <person name="Rainey F.A."/>
            <person name="Empadinhas N."/>
            <person name="Jolivet E."/>
            <person name="Battista J.R."/>
            <person name="Richardson P."/>
        </authorList>
    </citation>
    <scope>NUCLEOTIDE SEQUENCE [LARGE SCALE GENOMIC DNA]</scope>
    <source>
        <strain evidence="6">DSM 9941 / NBRC 16129 / PRD-1</strain>
    </source>
</reference>
<dbReference type="PANTHER" id="PTHR11516:SF60">
    <property type="entry name" value="PYRUVATE DEHYDROGENASE E1 COMPONENT SUBUNIT ALPHA"/>
    <property type="match status" value="1"/>
</dbReference>
<keyword evidence="5" id="KW-0670">Pyruvate</keyword>
<feature type="domain" description="Dehydrogenase E1 component" evidence="4">
    <location>
        <begin position="18"/>
        <end position="315"/>
    </location>
</feature>
<keyword evidence="6" id="KW-1185">Reference proteome</keyword>
<protein>
    <submittedName>
        <fullName evidence="5">Pyruvate dehydrogenase (Lipoamide)</fullName>
        <ecNumber evidence="5">1.2.4.1</ecNumber>
    </submittedName>
</protein>
<dbReference type="CDD" id="cd02000">
    <property type="entry name" value="TPP_E1_PDC_ADC_BCADC"/>
    <property type="match status" value="1"/>
</dbReference>
<dbReference type="Proteomes" id="UP000006637">
    <property type="component" value="Chromosome"/>
</dbReference>
<evidence type="ECO:0000256" key="2">
    <source>
        <dbReference type="ARBA" id="ARBA00023002"/>
    </source>
</evidence>
<dbReference type="Gene3D" id="3.40.50.970">
    <property type="match status" value="1"/>
</dbReference>
<dbReference type="PANTHER" id="PTHR11516">
    <property type="entry name" value="PYRUVATE DEHYDROGENASE E1 COMPONENT, ALPHA SUBUNIT BACTERIAL AND ORGANELLAR"/>
    <property type="match status" value="1"/>
</dbReference>
<dbReference type="STRING" id="266117.Rxyl_0348"/>
<name>Q1AZ54_RUBXD</name>
<dbReference type="Pfam" id="PF00676">
    <property type="entry name" value="E1_dh"/>
    <property type="match status" value="1"/>
</dbReference>
<dbReference type="AlphaFoldDB" id="Q1AZ54"/>
<evidence type="ECO:0000256" key="1">
    <source>
        <dbReference type="ARBA" id="ARBA00001964"/>
    </source>
</evidence>
<dbReference type="KEGG" id="rxy:Rxyl_0348"/>
<dbReference type="InterPro" id="IPR029061">
    <property type="entry name" value="THDP-binding"/>
</dbReference>
<proteinExistence type="predicted"/>
<dbReference type="GO" id="GO:0004739">
    <property type="term" value="F:pyruvate dehydrogenase (acetyl-transferring) activity"/>
    <property type="evidence" value="ECO:0007669"/>
    <property type="project" value="UniProtKB-EC"/>
</dbReference>
<evidence type="ECO:0000313" key="6">
    <source>
        <dbReference type="Proteomes" id="UP000006637"/>
    </source>
</evidence>
<evidence type="ECO:0000256" key="3">
    <source>
        <dbReference type="ARBA" id="ARBA00023052"/>
    </source>
</evidence>
<organism evidence="5 6">
    <name type="scientific">Rubrobacter xylanophilus (strain DSM 9941 / JCM 11954 / NBRC 16129 / PRD-1)</name>
    <dbReference type="NCBI Taxonomy" id="266117"/>
    <lineage>
        <taxon>Bacteria</taxon>
        <taxon>Bacillati</taxon>
        <taxon>Actinomycetota</taxon>
        <taxon>Rubrobacteria</taxon>
        <taxon>Rubrobacterales</taxon>
        <taxon>Rubrobacteraceae</taxon>
        <taxon>Rubrobacter</taxon>
    </lineage>
</organism>
<dbReference type="EMBL" id="CP000386">
    <property type="protein sequence ID" value="ABG03324.1"/>
    <property type="molecule type" value="Genomic_DNA"/>
</dbReference>
<comment type="cofactor">
    <cofactor evidence="1">
        <name>thiamine diphosphate</name>
        <dbReference type="ChEBI" id="CHEBI:58937"/>
    </cofactor>
</comment>
<dbReference type="InterPro" id="IPR001017">
    <property type="entry name" value="DH_E1"/>
</dbReference>
<dbReference type="InterPro" id="IPR050642">
    <property type="entry name" value="PDH_E1_Alpha_Subunit"/>
</dbReference>
<dbReference type="PhylomeDB" id="Q1AZ54"/>
<dbReference type="SUPFAM" id="SSF52518">
    <property type="entry name" value="Thiamin diphosphate-binding fold (THDP-binding)"/>
    <property type="match status" value="1"/>
</dbReference>
<keyword evidence="3" id="KW-0786">Thiamine pyrophosphate</keyword>